<evidence type="ECO:0000256" key="4">
    <source>
        <dbReference type="SAM" id="SignalP"/>
    </source>
</evidence>
<accession>A0A3Q2P9G0</accession>
<keyword evidence="4" id="KW-0732">Signal</keyword>
<comment type="similarity">
    <text evidence="1">Belongs to the TRAFAC class TrmE-Era-EngA-EngB-Septin-like GTPase superfamily. AIG1/Toc34/Toc159-like paraseptin GTPase family. IAN subfamily.</text>
</comment>
<dbReference type="FunFam" id="3.40.50.300:FF:000366">
    <property type="entry name" value="GTPase, IMAP family member 2"/>
    <property type="match status" value="1"/>
</dbReference>
<evidence type="ECO:0000313" key="6">
    <source>
        <dbReference type="Ensembl" id="ENSFHEP00000008530.1"/>
    </source>
</evidence>
<dbReference type="Gene3D" id="3.40.50.300">
    <property type="entry name" value="P-loop containing nucleotide triphosphate hydrolases"/>
    <property type="match status" value="1"/>
</dbReference>
<dbReference type="Ensembl" id="ENSFHET00000001985.1">
    <property type="protein sequence ID" value="ENSFHEP00000008530.1"/>
    <property type="gene ID" value="ENSFHEG00000009740.1"/>
</dbReference>
<evidence type="ECO:0000313" key="7">
    <source>
        <dbReference type="Proteomes" id="UP000265000"/>
    </source>
</evidence>
<dbReference type="PROSITE" id="PS51720">
    <property type="entry name" value="G_AIG1"/>
    <property type="match status" value="1"/>
</dbReference>
<dbReference type="AlphaFoldDB" id="A0A3Q2P9G0"/>
<dbReference type="GO" id="GO:0005525">
    <property type="term" value="F:GTP binding"/>
    <property type="evidence" value="ECO:0007669"/>
    <property type="project" value="UniProtKB-KW"/>
</dbReference>
<dbReference type="InterPro" id="IPR027417">
    <property type="entry name" value="P-loop_NTPase"/>
</dbReference>
<dbReference type="PANTHER" id="PTHR10903:SF188">
    <property type="entry name" value="GTPASE IMAP FAMILY MEMBER 2-LIKE-RELATED"/>
    <property type="match status" value="1"/>
</dbReference>
<dbReference type="PANTHER" id="PTHR10903">
    <property type="entry name" value="GTPASE, IMAP FAMILY MEMBER-RELATED"/>
    <property type="match status" value="1"/>
</dbReference>
<feature type="domain" description="AIG1-type G" evidence="5">
    <location>
        <begin position="18"/>
        <end position="196"/>
    </location>
</feature>
<reference evidence="6" key="1">
    <citation type="submission" date="2025-08" db="UniProtKB">
        <authorList>
            <consortium name="Ensembl"/>
        </authorList>
    </citation>
    <scope>IDENTIFICATION</scope>
</reference>
<dbReference type="Pfam" id="PF04548">
    <property type="entry name" value="AIG1"/>
    <property type="match status" value="1"/>
</dbReference>
<keyword evidence="7" id="KW-1185">Reference proteome</keyword>
<keyword evidence="2" id="KW-0547">Nucleotide-binding</keyword>
<evidence type="ECO:0000259" key="5">
    <source>
        <dbReference type="PROSITE" id="PS51720"/>
    </source>
</evidence>
<feature type="chain" id="PRO_5018621101" evidence="4">
    <location>
        <begin position="19"/>
        <end position="196"/>
    </location>
</feature>
<evidence type="ECO:0000256" key="1">
    <source>
        <dbReference type="ARBA" id="ARBA00008535"/>
    </source>
</evidence>
<evidence type="ECO:0000256" key="3">
    <source>
        <dbReference type="ARBA" id="ARBA00023134"/>
    </source>
</evidence>
<reference evidence="6" key="2">
    <citation type="submission" date="2025-09" db="UniProtKB">
        <authorList>
            <consortium name="Ensembl"/>
        </authorList>
    </citation>
    <scope>IDENTIFICATION</scope>
</reference>
<dbReference type="Proteomes" id="UP000265000">
    <property type="component" value="Unplaced"/>
</dbReference>
<proteinExistence type="inferred from homology"/>
<dbReference type="InterPro" id="IPR045058">
    <property type="entry name" value="GIMA/IAN/Toc"/>
</dbReference>
<dbReference type="InterPro" id="IPR006703">
    <property type="entry name" value="G_AIG1"/>
</dbReference>
<name>A0A3Q2P9G0_FUNHE</name>
<keyword evidence="3" id="KW-0342">GTP-binding</keyword>
<dbReference type="STRING" id="8078.ENSFHEP00000008530"/>
<dbReference type="SUPFAM" id="SSF52540">
    <property type="entry name" value="P-loop containing nucleoside triphosphate hydrolases"/>
    <property type="match status" value="1"/>
</dbReference>
<organism evidence="6 7">
    <name type="scientific">Fundulus heteroclitus</name>
    <name type="common">Killifish</name>
    <name type="synonym">Mummichog</name>
    <dbReference type="NCBI Taxonomy" id="8078"/>
    <lineage>
        <taxon>Eukaryota</taxon>
        <taxon>Metazoa</taxon>
        <taxon>Chordata</taxon>
        <taxon>Craniata</taxon>
        <taxon>Vertebrata</taxon>
        <taxon>Euteleostomi</taxon>
        <taxon>Actinopterygii</taxon>
        <taxon>Neopterygii</taxon>
        <taxon>Teleostei</taxon>
        <taxon>Neoteleostei</taxon>
        <taxon>Acanthomorphata</taxon>
        <taxon>Ovalentaria</taxon>
        <taxon>Atherinomorphae</taxon>
        <taxon>Cyprinodontiformes</taxon>
        <taxon>Fundulidae</taxon>
        <taxon>Fundulus</taxon>
    </lineage>
</organism>
<sequence>LFFSLKTFLKVLFSLTYSYNLKIVLLGKTGSGKSATGNTILGRTAFLEEMSPSSVTKKCKKEITHLDGLTVVDTPGMFDTSIVEKELKSEIEKCVELSLPGPHIFLLVINLAVRFTEEEKNAIKWITENFGEEASKYTIVVFTRGDELKDTIADYLNESEDLKNLTSDCKAGCVVFDNKTRVTQKIDFYVVQSSLS</sequence>
<feature type="signal peptide" evidence="4">
    <location>
        <begin position="1"/>
        <end position="18"/>
    </location>
</feature>
<evidence type="ECO:0000256" key="2">
    <source>
        <dbReference type="ARBA" id="ARBA00022741"/>
    </source>
</evidence>
<dbReference type="GeneTree" id="ENSGT01140000282522"/>
<protein>
    <submittedName>
        <fullName evidence="6">Zgc:171452</fullName>
    </submittedName>
</protein>